<evidence type="ECO:0000313" key="3">
    <source>
        <dbReference type="Proteomes" id="UP001163266"/>
    </source>
</evidence>
<reference evidence="2" key="1">
    <citation type="submission" date="2022-10" db="EMBL/GenBank/DDBJ databases">
        <title>Complete genome sequence of Schlegelella aquatica LMG 23380.</title>
        <authorList>
            <person name="Musilova J."/>
            <person name="Kourilova X."/>
            <person name="Bezdicek M."/>
            <person name="Hermankova K."/>
            <person name="Obruca S."/>
            <person name="Sedlar K."/>
        </authorList>
    </citation>
    <scope>NUCLEOTIDE SEQUENCE</scope>
    <source>
        <strain evidence="2">LMG 23380</strain>
    </source>
</reference>
<dbReference type="EMBL" id="CP110257">
    <property type="protein sequence ID" value="UZD55574.1"/>
    <property type="molecule type" value="Genomic_DNA"/>
</dbReference>
<evidence type="ECO:0000313" key="2">
    <source>
        <dbReference type="EMBL" id="UZD55574.1"/>
    </source>
</evidence>
<dbReference type="InterPro" id="IPR051910">
    <property type="entry name" value="ComF/GntX_DNA_util-trans"/>
</dbReference>
<sequence>MPLPLARTVVAFDHVFPWDTLVARLKFHQDVALAPTLAKHLSEAVHACHGAQPPVDVVLAAPLSAERLAQRGYNQAWEIARCVARRLGVPAQARTLVRLRETPPQVGLDLAARAANVRGAFAVRADRRAWLQGRRVAIVDDVMTTGATVGELAFTVLDAGARSVEAWVVTRTPRE</sequence>
<dbReference type="SUPFAM" id="SSF53271">
    <property type="entry name" value="PRTase-like"/>
    <property type="match status" value="1"/>
</dbReference>
<dbReference type="PANTHER" id="PTHR47505:SF1">
    <property type="entry name" value="DNA UTILIZATION PROTEIN YHGH"/>
    <property type="match status" value="1"/>
</dbReference>
<proteinExistence type="inferred from homology"/>
<evidence type="ECO:0000256" key="1">
    <source>
        <dbReference type="ARBA" id="ARBA00008007"/>
    </source>
</evidence>
<dbReference type="Proteomes" id="UP001163266">
    <property type="component" value="Chromosome"/>
</dbReference>
<comment type="similarity">
    <text evidence="1">Belongs to the ComF/GntX family.</text>
</comment>
<dbReference type="Gene3D" id="3.40.50.2020">
    <property type="match status" value="1"/>
</dbReference>
<dbReference type="InterPro" id="IPR029057">
    <property type="entry name" value="PRTase-like"/>
</dbReference>
<gene>
    <name evidence="2" type="ORF">OMP39_03005</name>
</gene>
<protein>
    <submittedName>
        <fullName evidence="2">ComF family protein</fullName>
    </submittedName>
</protein>
<keyword evidence="3" id="KW-1185">Reference proteome</keyword>
<dbReference type="CDD" id="cd06223">
    <property type="entry name" value="PRTases_typeI"/>
    <property type="match status" value="1"/>
</dbReference>
<accession>A0ABY6MUB4</accession>
<dbReference type="InterPro" id="IPR000836">
    <property type="entry name" value="PRTase_dom"/>
</dbReference>
<name>A0ABY6MUB4_9BURK</name>
<dbReference type="PANTHER" id="PTHR47505">
    <property type="entry name" value="DNA UTILIZATION PROTEIN YHGH"/>
    <property type="match status" value="1"/>
</dbReference>
<organism evidence="2 3">
    <name type="scientific">Caldimonas aquatica</name>
    <dbReference type="NCBI Taxonomy" id="376175"/>
    <lineage>
        <taxon>Bacteria</taxon>
        <taxon>Pseudomonadati</taxon>
        <taxon>Pseudomonadota</taxon>
        <taxon>Betaproteobacteria</taxon>
        <taxon>Burkholderiales</taxon>
        <taxon>Sphaerotilaceae</taxon>
        <taxon>Caldimonas</taxon>
    </lineage>
</organism>
<dbReference type="RefSeq" id="WP_264893328.1">
    <property type="nucleotide sequence ID" value="NZ_CP110257.1"/>
</dbReference>